<sequence length="173" mass="20086">MKKNCNASLKTNIEKTEIISPATQHEHPPNPNANSVRRIRHNMRTLALTTAARPRQIISSTLRDSTPELSAIIPNTPSLNANIQRLRKRTAFPYIFPTNAIEFIVQDEYKNTYHEECFLFSDTFAPSEEQETFFKEAEMSILTLHSKQYREYVSNCLQFMPNLEVTSFHVYLF</sequence>
<comment type="caution">
    <text evidence="1">The sequence shown here is derived from an EMBL/GenBank/DDBJ whole genome shotgun (WGS) entry which is preliminary data.</text>
</comment>
<dbReference type="Proteomes" id="UP000031668">
    <property type="component" value="Unassembled WGS sequence"/>
</dbReference>
<organism evidence="1 2">
    <name type="scientific">Thelohanellus kitauei</name>
    <name type="common">Myxosporean</name>
    <dbReference type="NCBI Taxonomy" id="669202"/>
    <lineage>
        <taxon>Eukaryota</taxon>
        <taxon>Metazoa</taxon>
        <taxon>Cnidaria</taxon>
        <taxon>Myxozoa</taxon>
        <taxon>Myxosporea</taxon>
        <taxon>Bivalvulida</taxon>
        <taxon>Platysporina</taxon>
        <taxon>Myxobolidae</taxon>
        <taxon>Thelohanellus</taxon>
    </lineage>
</organism>
<evidence type="ECO:0000313" key="1">
    <source>
        <dbReference type="EMBL" id="KII60241.1"/>
    </source>
</evidence>
<reference evidence="1 2" key="1">
    <citation type="journal article" date="2014" name="Genome Biol. Evol.">
        <title>The genome of the myxosporean Thelohanellus kitauei shows adaptations to nutrient acquisition within its fish host.</title>
        <authorList>
            <person name="Yang Y."/>
            <person name="Xiong J."/>
            <person name="Zhou Z."/>
            <person name="Huo F."/>
            <person name="Miao W."/>
            <person name="Ran C."/>
            <person name="Liu Y."/>
            <person name="Zhang J."/>
            <person name="Feng J."/>
            <person name="Wang M."/>
            <person name="Wang M."/>
            <person name="Wang L."/>
            <person name="Yao B."/>
        </authorList>
    </citation>
    <scope>NUCLEOTIDE SEQUENCE [LARGE SCALE GENOMIC DNA]</scope>
    <source>
        <strain evidence="1">Wuqing</strain>
    </source>
</reference>
<dbReference type="AlphaFoldDB" id="A0A0C2MER3"/>
<keyword evidence="2" id="KW-1185">Reference proteome</keyword>
<protein>
    <submittedName>
        <fullName evidence="1">Uncharacterized protein</fullName>
    </submittedName>
</protein>
<accession>A0A0C2MER3</accession>
<gene>
    <name evidence="1" type="ORF">RF11_05671</name>
</gene>
<name>A0A0C2MER3_THEKT</name>
<evidence type="ECO:0000313" key="2">
    <source>
        <dbReference type="Proteomes" id="UP000031668"/>
    </source>
</evidence>
<proteinExistence type="predicted"/>
<dbReference type="EMBL" id="JWZT01005749">
    <property type="protein sequence ID" value="KII60241.1"/>
    <property type="molecule type" value="Genomic_DNA"/>
</dbReference>